<dbReference type="EMBL" id="FPAW01000027">
    <property type="protein sequence ID" value="SFU10601.1"/>
    <property type="molecule type" value="Genomic_DNA"/>
</dbReference>
<dbReference type="AlphaFoldDB" id="A0A1I7DFU5"/>
<evidence type="ECO:0000256" key="4">
    <source>
        <dbReference type="SAM" id="SignalP"/>
    </source>
</evidence>
<gene>
    <name evidence="5" type="ORF">SAMN05216236_12750</name>
</gene>
<evidence type="ECO:0000256" key="1">
    <source>
        <dbReference type="ARBA" id="ARBA00004418"/>
    </source>
</evidence>
<organism evidence="5 6">
    <name type="scientific">Sedimentitalea nanhaiensis</name>
    <dbReference type="NCBI Taxonomy" id="999627"/>
    <lineage>
        <taxon>Bacteria</taxon>
        <taxon>Pseudomonadati</taxon>
        <taxon>Pseudomonadota</taxon>
        <taxon>Alphaproteobacteria</taxon>
        <taxon>Rhodobacterales</taxon>
        <taxon>Paracoccaceae</taxon>
        <taxon>Sedimentitalea</taxon>
    </lineage>
</organism>
<dbReference type="Gene3D" id="3.40.190.10">
    <property type="entry name" value="Periplasmic binding protein-like II"/>
    <property type="match status" value="2"/>
</dbReference>
<evidence type="ECO:0000313" key="5">
    <source>
        <dbReference type="EMBL" id="SFU10601.1"/>
    </source>
</evidence>
<dbReference type="InterPro" id="IPR011852">
    <property type="entry name" value="TRAP_TAXI"/>
</dbReference>
<dbReference type="GO" id="GO:0042918">
    <property type="term" value="P:alkanesulfonate transmembrane transport"/>
    <property type="evidence" value="ECO:0007669"/>
    <property type="project" value="TreeGrafter"/>
</dbReference>
<dbReference type="eggNOG" id="COG2358">
    <property type="taxonomic scope" value="Bacteria"/>
</dbReference>
<accession>A0A1I7DFU5</accession>
<feature type="signal peptide" evidence="4">
    <location>
        <begin position="1"/>
        <end position="26"/>
    </location>
</feature>
<reference evidence="5 6" key="1">
    <citation type="submission" date="2016-10" db="EMBL/GenBank/DDBJ databases">
        <authorList>
            <person name="de Groot N.N."/>
        </authorList>
    </citation>
    <scope>NUCLEOTIDE SEQUENCE [LARGE SCALE GENOMIC DNA]</scope>
    <source>
        <strain evidence="5 6">CGMCC 1.10959</strain>
    </source>
</reference>
<comment type="similarity">
    <text evidence="2">Belongs to the bacterial solute-binding protein SsuA/TauA family.</text>
</comment>
<protein>
    <submittedName>
        <fullName evidence="5">TRAP transporter solute receptor, TAXI family</fullName>
    </submittedName>
</protein>
<keyword evidence="6" id="KW-1185">Reference proteome</keyword>
<feature type="chain" id="PRO_5010257031" evidence="4">
    <location>
        <begin position="27"/>
        <end position="386"/>
    </location>
</feature>
<name>A0A1I7DFU5_9RHOB</name>
<comment type="subcellular location">
    <subcellularLocation>
        <location evidence="1">Periplasm</location>
    </subcellularLocation>
</comment>
<keyword evidence="3 4" id="KW-0732">Signal</keyword>
<dbReference type="RefSeq" id="WP_245601501.1">
    <property type="nucleotide sequence ID" value="NZ_FPAW01000027.1"/>
</dbReference>
<dbReference type="GO" id="GO:0042597">
    <property type="term" value="C:periplasmic space"/>
    <property type="evidence" value="ECO:0007669"/>
    <property type="project" value="UniProtKB-SubCell"/>
</dbReference>
<sequence length="386" mass="41377">MYRFTQITFAAAAVAATILGTAPIVAQELPKTIAWTAYGVGGASYNQAVAIGKAMKEELGVNLRILPGKNDIARTIPARAGQVHAIAGGVASYFAQEGVFDFAAADWGPQPIRIVMTSIGDTNLGLGVANDIGVKTLADLKGKRVAHIKAAAALNYNTEALLASAGLTWDDVEVVEFSGFGDSWDGIISGKVDAAFALMATGRAYQLAASPRGLIWPELPQDDTEAWAVLKAMAPYYVYSTGTEGAGVSPQKPHHGALYPMPQLMVYENQDTDLVYAMTKAMVDLFPHYKDGAPGASGWALERQNFTWAVPYHDGAIRLFKEKGVWTDDMQAHNDKLIERQQVLARAWADFKATPAANRDRDAFGAAWLEARATALTAAGLEPVFK</sequence>
<dbReference type="PANTHER" id="PTHR30024">
    <property type="entry name" value="ALIPHATIC SULFONATES-BINDING PROTEIN-RELATED"/>
    <property type="match status" value="1"/>
</dbReference>
<dbReference type="NCBIfam" id="TIGR02122">
    <property type="entry name" value="TRAP_TAXI"/>
    <property type="match status" value="1"/>
</dbReference>
<dbReference type="STRING" id="999627.SAMN05216236_12750"/>
<dbReference type="Pfam" id="PF16868">
    <property type="entry name" value="NMT1_3"/>
    <property type="match status" value="1"/>
</dbReference>
<evidence type="ECO:0000256" key="3">
    <source>
        <dbReference type="ARBA" id="ARBA00022729"/>
    </source>
</evidence>
<keyword evidence="5" id="KW-0675">Receptor</keyword>
<dbReference type="PANTHER" id="PTHR30024:SF47">
    <property type="entry name" value="TAURINE-BINDING PERIPLASMIC PROTEIN"/>
    <property type="match status" value="1"/>
</dbReference>
<evidence type="ECO:0000313" key="6">
    <source>
        <dbReference type="Proteomes" id="UP000182466"/>
    </source>
</evidence>
<evidence type="ECO:0000256" key="2">
    <source>
        <dbReference type="ARBA" id="ARBA00010742"/>
    </source>
</evidence>
<proteinExistence type="inferred from homology"/>
<dbReference type="Proteomes" id="UP000182466">
    <property type="component" value="Unassembled WGS sequence"/>
</dbReference>
<dbReference type="SUPFAM" id="SSF53850">
    <property type="entry name" value="Periplasmic binding protein-like II"/>
    <property type="match status" value="1"/>
</dbReference>